<dbReference type="EMBL" id="JBEDUW010000004">
    <property type="protein sequence ID" value="KAK9931469.1"/>
    <property type="molecule type" value="Genomic_DNA"/>
</dbReference>
<evidence type="ECO:0000313" key="2">
    <source>
        <dbReference type="EMBL" id="KAK9931469.1"/>
    </source>
</evidence>
<feature type="compositionally biased region" description="Polar residues" evidence="1">
    <location>
        <begin position="42"/>
        <end position="63"/>
    </location>
</feature>
<dbReference type="AlphaFoldDB" id="A0AAW1X5Y3"/>
<evidence type="ECO:0000256" key="1">
    <source>
        <dbReference type="SAM" id="MobiDB-lite"/>
    </source>
</evidence>
<feature type="compositionally biased region" description="Polar residues" evidence="1">
    <location>
        <begin position="111"/>
        <end position="130"/>
    </location>
</feature>
<comment type="caution">
    <text evidence="2">The sequence shown here is derived from an EMBL/GenBank/DDBJ whole genome shotgun (WGS) entry which is preliminary data.</text>
</comment>
<feature type="compositionally biased region" description="Basic residues" evidence="1">
    <location>
        <begin position="94"/>
        <end position="110"/>
    </location>
</feature>
<name>A0AAW1X5Y3_RUBAR</name>
<protein>
    <submittedName>
        <fullName evidence="2">Uncharacterized protein</fullName>
    </submittedName>
</protein>
<gene>
    <name evidence="2" type="ORF">M0R45_018743</name>
</gene>
<proteinExistence type="predicted"/>
<keyword evidence="3" id="KW-1185">Reference proteome</keyword>
<accession>A0AAW1X5Y3</accession>
<feature type="region of interest" description="Disordered" evidence="1">
    <location>
        <begin position="1"/>
        <end position="146"/>
    </location>
</feature>
<organism evidence="2 3">
    <name type="scientific">Rubus argutus</name>
    <name type="common">Southern blackberry</name>
    <dbReference type="NCBI Taxonomy" id="59490"/>
    <lineage>
        <taxon>Eukaryota</taxon>
        <taxon>Viridiplantae</taxon>
        <taxon>Streptophyta</taxon>
        <taxon>Embryophyta</taxon>
        <taxon>Tracheophyta</taxon>
        <taxon>Spermatophyta</taxon>
        <taxon>Magnoliopsida</taxon>
        <taxon>eudicotyledons</taxon>
        <taxon>Gunneridae</taxon>
        <taxon>Pentapetalae</taxon>
        <taxon>rosids</taxon>
        <taxon>fabids</taxon>
        <taxon>Rosales</taxon>
        <taxon>Rosaceae</taxon>
        <taxon>Rosoideae</taxon>
        <taxon>Rosoideae incertae sedis</taxon>
        <taxon>Rubus</taxon>
    </lineage>
</organism>
<evidence type="ECO:0000313" key="3">
    <source>
        <dbReference type="Proteomes" id="UP001457282"/>
    </source>
</evidence>
<reference evidence="2 3" key="1">
    <citation type="journal article" date="2023" name="G3 (Bethesda)">
        <title>A chromosome-length genome assembly and annotation of blackberry (Rubus argutus, cv. 'Hillquist').</title>
        <authorList>
            <person name="Bruna T."/>
            <person name="Aryal R."/>
            <person name="Dudchenko O."/>
            <person name="Sargent D.J."/>
            <person name="Mead D."/>
            <person name="Buti M."/>
            <person name="Cavallini A."/>
            <person name="Hytonen T."/>
            <person name="Andres J."/>
            <person name="Pham M."/>
            <person name="Weisz D."/>
            <person name="Mascagni F."/>
            <person name="Usai G."/>
            <person name="Natali L."/>
            <person name="Bassil N."/>
            <person name="Fernandez G.E."/>
            <person name="Lomsadze A."/>
            <person name="Armour M."/>
            <person name="Olukolu B."/>
            <person name="Poorten T."/>
            <person name="Britton C."/>
            <person name="Davik J."/>
            <person name="Ashrafi H."/>
            <person name="Aiden E.L."/>
            <person name="Borodovsky M."/>
            <person name="Worthington M."/>
        </authorList>
    </citation>
    <scope>NUCLEOTIDE SEQUENCE [LARGE SCALE GENOMIC DNA]</scope>
    <source>
        <strain evidence="2">PI 553951</strain>
    </source>
</reference>
<feature type="compositionally biased region" description="Pro residues" evidence="1">
    <location>
        <begin position="1"/>
        <end position="13"/>
    </location>
</feature>
<sequence>MHPFLYTPPPQTPPTNSICKTPPAPTEKPRPKFQTKPIKPSPATQTSSRRNPPPATQASSRRNPPTLPNRPHRQISCNICARPPSIPPKIPIACRRRHRKKESARTKPTKQTKPAPSDTTHPSGSSQSMPTRLEAIADMEAPPDET</sequence>
<dbReference type="Proteomes" id="UP001457282">
    <property type="component" value="Unassembled WGS sequence"/>
</dbReference>